<dbReference type="Proteomes" id="UP000808349">
    <property type="component" value="Unassembled WGS sequence"/>
</dbReference>
<sequence length="144" mass="16205">MSQSPNENDLEYVLACNELESYFILTVDGKLDDQRYYVIQKNYDSNKRIVIIGESPDSTFNDTLLIDIPLFSTGAASPTIFHYFGGKNGNIFYCKANCQSINATITEFGNIGQSIKGNFLGQIVNNKNSKLVNIDGSFKFKREY</sequence>
<proteinExistence type="predicted"/>
<evidence type="ECO:0000313" key="2">
    <source>
        <dbReference type="Proteomes" id="UP000808349"/>
    </source>
</evidence>
<organism evidence="1 2">
    <name type="scientific">Candidatus Defluviibacterium haderslevense</name>
    <dbReference type="NCBI Taxonomy" id="2981993"/>
    <lineage>
        <taxon>Bacteria</taxon>
        <taxon>Pseudomonadati</taxon>
        <taxon>Bacteroidota</taxon>
        <taxon>Saprospiria</taxon>
        <taxon>Saprospirales</taxon>
        <taxon>Saprospiraceae</taxon>
        <taxon>Candidatus Defluviibacterium</taxon>
    </lineage>
</organism>
<comment type="caution">
    <text evidence="1">The sequence shown here is derived from an EMBL/GenBank/DDBJ whole genome shotgun (WGS) entry which is preliminary data.</text>
</comment>
<accession>A0A9D7SC97</accession>
<reference evidence="1 2" key="1">
    <citation type="submission" date="2020-10" db="EMBL/GenBank/DDBJ databases">
        <title>Connecting structure to function with the recovery of over 1000 high-quality activated sludge metagenome-assembled genomes encoding full-length rRNA genes using long-read sequencing.</title>
        <authorList>
            <person name="Singleton C.M."/>
            <person name="Petriglieri F."/>
            <person name="Kristensen J.M."/>
            <person name="Kirkegaard R.H."/>
            <person name="Michaelsen T.Y."/>
            <person name="Andersen M.H."/>
            <person name="Karst S.M."/>
            <person name="Dueholm M.S."/>
            <person name="Nielsen P.H."/>
            <person name="Albertsen M."/>
        </authorList>
    </citation>
    <scope>NUCLEOTIDE SEQUENCE [LARGE SCALE GENOMIC DNA]</scope>
    <source>
        <strain evidence="1">Ribe_18-Q3-R11-54_BAT3C.373</strain>
    </source>
</reference>
<gene>
    <name evidence="1" type="ORF">IPO85_17865</name>
</gene>
<name>A0A9D7SC97_9BACT</name>
<dbReference type="EMBL" id="JADKFW010000018">
    <property type="protein sequence ID" value="MBK9719341.1"/>
    <property type="molecule type" value="Genomic_DNA"/>
</dbReference>
<evidence type="ECO:0000313" key="1">
    <source>
        <dbReference type="EMBL" id="MBK9719341.1"/>
    </source>
</evidence>
<dbReference type="AlphaFoldDB" id="A0A9D7SC97"/>
<protein>
    <submittedName>
        <fullName evidence="1">Uncharacterized protein</fullName>
    </submittedName>
</protein>